<keyword evidence="7" id="KW-1185">Reference proteome</keyword>
<gene>
    <name evidence="6" type="ORF">MONAX_5E008046</name>
</gene>
<evidence type="ECO:0000256" key="1">
    <source>
        <dbReference type="ARBA" id="ARBA00007381"/>
    </source>
</evidence>
<reference evidence="6" key="1">
    <citation type="submission" date="2019-04" db="EMBL/GenBank/DDBJ databases">
        <authorList>
            <person name="Alioto T."/>
            <person name="Alioto T."/>
        </authorList>
    </citation>
    <scope>NUCLEOTIDE SEQUENCE [LARGE SCALE GENOMIC DNA]</scope>
</reference>
<comment type="caution">
    <text evidence="6">The sequence shown here is derived from an EMBL/GenBank/DDBJ whole genome shotgun (WGS) entry which is preliminary data.</text>
</comment>
<evidence type="ECO:0000256" key="5">
    <source>
        <dbReference type="SAM" id="SignalP"/>
    </source>
</evidence>
<dbReference type="Pfam" id="PF00012">
    <property type="entry name" value="HSP70"/>
    <property type="match status" value="1"/>
</dbReference>
<dbReference type="EMBL" id="CABDUW010000489">
    <property type="protein sequence ID" value="VTJ70073.1"/>
    <property type="molecule type" value="Genomic_DNA"/>
</dbReference>
<keyword evidence="3" id="KW-0067">ATP-binding</keyword>
<dbReference type="GO" id="GO:0140662">
    <property type="term" value="F:ATP-dependent protein folding chaperone"/>
    <property type="evidence" value="ECO:0007669"/>
    <property type="project" value="InterPro"/>
</dbReference>
<evidence type="ECO:0000256" key="2">
    <source>
        <dbReference type="ARBA" id="ARBA00022741"/>
    </source>
</evidence>
<dbReference type="FunFam" id="3.30.420.40:FF:000028">
    <property type="entry name" value="heat shock 70 kDa protein-like"/>
    <property type="match status" value="1"/>
</dbReference>
<feature type="chain" id="PRO_5023073304" evidence="5">
    <location>
        <begin position="19"/>
        <end position="80"/>
    </location>
</feature>
<dbReference type="InterPro" id="IPR013126">
    <property type="entry name" value="Hsp_70_fam"/>
</dbReference>
<feature type="signal peptide" evidence="5">
    <location>
        <begin position="1"/>
        <end position="18"/>
    </location>
</feature>
<evidence type="ECO:0000313" key="7">
    <source>
        <dbReference type="Proteomes" id="UP000335636"/>
    </source>
</evidence>
<dbReference type="InterPro" id="IPR043129">
    <property type="entry name" value="ATPase_NBD"/>
</dbReference>
<name>A0A5E4BK45_MARMO</name>
<dbReference type="AlphaFoldDB" id="A0A5E4BK45"/>
<dbReference type="SUPFAM" id="SSF53067">
    <property type="entry name" value="Actin-like ATPase domain"/>
    <property type="match status" value="1"/>
</dbReference>
<accession>A0A5E4BK45</accession>
<dbReference type="PRINTS" id="PR00301">
    <property type="entry name" value="HEATSHOCK70"/>
</dbReference>
<evidence type="ECO:0000256" key="4">
    <source>
        <dbReference type="ARBA" id="ARBA00023016"/>
    </source>
</evidence>
<protein>
    <submittedName>
        <fullName evidence="6">Uncharacterized protein</fullName>
    </submittedName>
</protein>
<keyword evidence="2" id="KW-0547">Nucleotide-binding</keyword>
<dbReference type="Proteomes" id="UP000335636">
    <property type="component" value="Unassembled WGS sequence"/>
</dbReference>
<evidence type="ECO:0000313" key="6">
    <source>
        <dbReference type="EMBL" id="VTJ70073.1"/>
    </source>
</evidence>
<dbReference type="GO" id="GO:0005524">
    <property type="term" value="F:ATP binding"/>
    <property type="evidence" value="ECO:0007669"/>
    <property type="project" value="UniProtKB-KW"/>
</dbReference>
<proteinExistence type="inferred from homology"/>
<keyword evidence="4" id="KW-0346">Stress response</keyword>
<keyword evidence="5" id="KW-0732">Signal</keyword>
<comment type="similarity">
    <text evidence="1">Belongs to the heat shock protein 70 family.</text>
</comment>
<evidence type="ECO:0000256" key="3">
    <source>
        <dbReference type="ARBA" id="ARBA00022840"/>
    </source>
</evidence>
<sequence length="80" mass="8199">MAILGLSCLTLLLAGYLAQQYLPLPTPKVVGIDLGITYCSVGVFFTGTGKVKVIPDDSGPVSTPSIVSFTDGDVCVGYGS</sequence>
<dbReference type="Gene3D" id="3.30.420.40">
    <property type="match status" value="1"/>
</dbReference>
<organism evidence="6 7">
    <name type="scientific">Marmota monax</name>
    <name type="common">Woodchuck</name>
    <dbReference type="NCBI Taxonomy" id="9995"/>
    <lineage>
        <taxon>Eukaryota</taxon>
        <taxon>Metazoa</taxon>
        <taxon>Chordata</taxon>
        <taxon>Craniata</taxon>
        <taxon>Vertebrata</taxon>
        <taxon>Euteleostomi</taxon>
        <taxon>Mammalia</taxon>
        <taxon>Eutheria</taxon>
        <taxon>Euarchontoglires</taxon>
        <taxon>Glires</taxon>
        <taxon>Rodentia</taxon>
        <taxon>Sciuromorpha</taxon>
        <taxon>Sciuridae</taxon>
        <taxon>Xerinae</taxon>
        <taxon>Marmotini</taxon>
        <taxon>Marmota</taxon>
    </lineage>
</organism>